<dbReference type="OrthoDB" id="9810876at2"/>
<evidence type="ECO:0000256" key="4">
    <source>
        <dbReference type="ARBA" id="ARBA00022692"/>
    </source>
</evidence>
<gene>
    <name evidence="8" type="ORF">Cspa_c33650</name>
</gene>
<organism evidence="8 9">
    <name type="scientific">Clostridium saccharoperbutylacetonicum N1-4(HMT)</name>
    <dbReference type="NCBI Taxonomy" id="931276"/>
    <lineage>
        <taxon>Bacteria</taxon>
        <taxon>Bacillati</taxon>
        <taxon>Bacillota</taxon>
        <taxon>Clostridia</taxon>
        <taxon>Eubacteriales</taxon>
        <taxon>Clostridiaceae</taxon>
        <taxon>Clostridium</taxon>
    </lineage>
</organism>
<evidence type="ECO:0000256" key="1">
    <source>
        <dbReference type="ARBA" id="ARBA00004651"/>
    </source>
</evidence>
<feature type="transmembrane region" description="Helical" evidence="7">
    <location>
        <begin position="211"/>
        <end position="232"/>
    </location>
</feature>
<feature type="transmembrane region" description="Helical" evidence="7">
    <location>
        <begin position="82"/>
        <end position="103"/>
    </location>
</feature>
<dbReference type="KEGG" id="csr:Cspa_c33650"/>
<dbReference type="InterPro" id="IPR052923">
    <property type="entry name" value="UPF0718"/>
</dbReference>
<dbReference type="InterPro" id="IPR005524">
    <property type="entry name" value="DUF318"/>
</dbReference>
<feature type="transmembrane region" description="Helical" evidence="7">
    <location>
        <begin position="144"/>
        <end position="168"/>
    </location>
</feature>
<feature type="transmembrane region" description="Helical" evidence="7">
    <location>
        <begin position="45"/>
        <end position="67"/>
    </location>
</feature>
<reference evidence="8 9" key="1">
    <citation type="submission" date="2013-02" db="EMBL/GenBank/DDBJ databases">
        <title>Genome sequence of Clostridium saccharoperbutylacetonicum N1-4(HMT).</title>
        <authorList>
            <person name="Poehlein A."/>
            <person name="Daniel R."/>
        </authorList>
    </citation>
    <scope>NUCLEOTIDE SEQUENCE [LARGE SCALE GENOMIC DNA]</scope>
    <source>
        <strain evidence="9">N1-4(HMT)</strain>
    </source>
</reference>
<feature type="transmembrane region" description="Helical" evidence="7">
    <location>
        <begin position="244"/>
        <end position="261"/>
    </location>
</feature>
<accession>M1MQU9</accession>
<protein>
    <submittedName>
        <fullName evidence="8">Putative permease</fullName>
    </submittedName>
</protein>
<dbReference type="EMBL" id="CP004121">
    <property type="protein sequence ID" value="AGF57126.1"/>
    <property type="molecule type" value="Genomic_DNA"/>
</dbReference>
<dbReference type="AlphaFoldDB" id="M1MQU9"/>
<dbReference type="PANTHER" id="PTHR34184">
    <property type="entry name" value="UPF0718 PROTEIN YCGR"/>
    <property type="match status" value="1"/>
</dbReference>
<feature type="transmembrane region" description="Helical" evidence="7">
    <location>
        <begin position="115"/>
        <end position="138"/>
    </location>
</feature>
<dbReference type="PATRIC" id="fig|931276.5.peg.3390"/>
<proteinExistence type="inferred from homology"/>
<dbReference type="PANTHER" id="PTHR34184:SF4">
    <property type="entry name" value="UPF0718 PROTEIN YCGR"/>
    <property type="match status" value="1"/>
</dbReference>
<dbReference type="HOGENOM" id="CLU_039914_2_0_9"/>
<evidence type="ECO:0000256" key="3">
    <source>
        <dbReference type="ARBA" id="ARBA00022475"/>
    </source>
</evidence>
<feature type="transmembrane region" description="Helical" evidence="7">
    <location>
        <begin position="273"/>
        <end position="291"/>
    </location>
</feature>
<feature type="transmembrane region" description="Helical" evidence="7">
    <location>
        <begin position="311"/>
        <end position="329"/>
    </location>
</feature>
<dbReference type="eggNOG" id="COG0701">
    <property type="taxonomic scope" value="Bacteria"/>
</dbReference>
<dbReference type="GO" id="GO:0005886">
    <property type="term" value="C:plasma membrane"/>
    <property type="evidence" value="ECO:0007669"/>
    <property type="project" value="UniProtKB-SubCell"/>
</dbReference>
<sequence>MKNCNSKILIFLFICAIVLLFWFYTNDKGTFLKEIGDFSSIFTSILIEAIPFIIIGALVSAIIQTFISEKFIAKLVPNSNTVGYLVAALIGLIFPICECAIVPITRRLIKKGMPVGFGVTFMLAVPIINPVVIMSTYYAFYDKIIMVFIRVIGGIVGAILIGIIVNALENSGQPVIMDFFESEAYCNCGCNSFVESQNKFRAVIEHTNREFLDIMGYLIFGAFISSLFQIIVPHGNMDFLSNNKVFGIIIMMLLGFFLSLCSEVDAFVGRSFLSNYSFCGVAAFLILGPMLDLKNLIMLIGAFKKGFVFKLTLTTVSIVFCISFLYMLCGL</sequence>
<dbReference type="STRING" id="36745.CLSAP_31310"/>
<evidence type="ECO:0000256" key="7">
    <source>
        <dbReference type="SAM" id="Phobius"/>
    </source>
</evidence>
<dbReference type="Pfam" id="PF03773">
    <property type="entry name" value="ArsP_1"/>
    <property type="match status" value="1"/>
</dbReference>
<keyword evidence="4 7" id="KW-0812">Transmembrane</keyword>
<comment type="similarity">
    <text evidence="2">Belongs to the UPF0718 family.</text>
</comment>
<keyword evidence="6 7" id="KW-0472">Membrane</keyword>
<comment type="subcellular location">
    <subcellularLocation>
        <location evidence="1">Cell membrane</location>
        <topology evidence="1">Multi-pass membrane protein</topology>
    </subcellularLocation>
</comment>
<evidence type="ECO:0000313" key="9">
    <source>
        <dbReference type="Proteomes" id="UP000011728"/>
    </source>
</evidence>
<evidence type="ECO:0000256" key="2">
    <source>
        <dbReference type="ARBA" id="ARBA00006386"/>
    </source>
</evidence>
<feature type="transmembrane region" description="Helical" evidence="7">
    <location>
        <begin position="6"/>
        <end position="24"/>
    </location>
</feature>
<dbReference type="RefSeq" id="WP_015393444.1">
    <property type="nucleotide sequence ID" value="NC_020291.1"/>
</dbReference>
<evidence type="ECO:0000256" key="5">
    <source>
        <dbReference type="ARBA" id="ARBA00022989"/>
    </source>
</evidence>
<dbReference type="Proteomes" id="UP000011728">
    <property type="component" value="Chromosome"/>
</dbReference>
<keyword evidence="5 7" id="KW-1133">Transmembrane helix</keyword>
<keyword evidence="9" id="KW-1185">Reference proteome</keyword>
<keyword evidence="3" id="KW-1003">Cell membrane</keyword>
<name>M1MQU9_9CLOT</name>
<evidence type="ECO:0000313" key="8">
    <source>
        <dbReference type="EMBL" id="AGF57126.1"/>
    </source>
</evidence>
<evidence type="ECO:0000256" key="6">
    <source>
        <dbReference type="ARBA" id="ARBA00023136"/>
    </source>
</evidence>